<evidence type="ECO:0000256" key="6">
    <source>
        <dbReference type="RuleBase" id="RU365090"/>
    </source>
</evidence>
<keyword evidence="4 6" id="KW-0501">Molybdenum cofactor biosynthesis</keyword>
<dbReference type="InterPro" id="IPR038987">
    <property type="entry name" value="MoeA-like"/>
</dbReference>
<dbReference type="NCBIfam" id="TIGR00177">
    <property type="entry name" value="molyb_syn"/>
    <property type="match status" value="1"/>
</dbReference>
<dbReference type="Gene3D" id="3.40.980.10">
    <property type="entry name" value="MoaB/Mog-like domain"/>
    <property type="match status" value="1"/>
</dbReference>
<dbReference type="InterPro" id="IPR005111">
    <property type="entry name" value="MoeA_C_domain_IV"/>
</dbReference>
<feature type="domain" description="MoaB/Mog" evidence="7">
    <location>
        <begin position="178"/>
        <end position="316"/>
    </location>
</feature>
<keyword evidence="6" id="KW-0500">Molybdenum</keyword>
<dbReference type="InterPro" id="IPR036425">
    <property type="entry name" value="MoaB/Mog-like_dom_sf"/>
</dbReference>
<dbReference type="SUPFAM" id="SSF63882">
    <property type="entry name" value="MoeA N-terminal region -like"/>
    <property type="match status" value="1"/>
</dbReference>
<dbReference type="InterPro" id="IPR036688">
    <property type="entry name" value="MoeA_C_domain_IV_sf"/>
</dbReference>
<dbReference type="CDD" id="cd00887">
    <property type="entry name" value="MoeA"/>
    <property type="match status" value="1"/>
</dbReference>
<evidence type="ECO:0000313" key="8">
    <source>
        <dbReference type="EMBL" id="GAA5149576.1"/>
    </source>
</evidence>
<dbReference type="NCBIfam" id="NF045515">
    <property type="entry name" value="Glp_gephyrin"/>
    <property type="match status" value="1"/>
</dbReference>
<dbReference type="Gene3D" id="2.40.340.10">
    <property type="entry name" value="MoeA, C-terminal, domain IV"/>
    <property type="match status" value="1"/>
</dbReference>
<dbReference type="InterPro" id="IPR008284">
    <property type="entry name" value="MoCF_biosynth_CS"/>
</dbReference>
<dbReference type="SUPFAM" id="SSF63867">
    <property type="entry name" value="MoeA C-terminal domain-like"/>
    <property type="match status" value="1"/>
</dbReference>
<comment type="pathway">
    <text evidence="2 6">Cofactor biosynthesis; molybdopterin biosynthesis.</text>
</comment>
<comment type="cofactor">
    <cofactor evidence="6">
        <name>Mg(2+)</name>
        <dbReference type="ChEBI" id="CHEBI:18420"/>
    </cofactor>
</comment>
<comment type="catalytic activity">
    <reaction evidence="5">
        <text>adenylyl-molybdopterin + molybdate = Mo-molybdopterin + AMP + H(+)</text>
        <dbReference type="Rhea" id="RHEA:35047"/>
        <dbReference type="ChEBI" id="CHEBI:15378"/>
        <dbReference type="ChEBI" id="CHEBI:36264"/>
        <dbReference type="ChEBI" id="CHEBI:62727"/>
        <dbReference type="ChEBI" id="CHEBI:71302"/>
        <dbReference type="ChEBI" id="CHEBI:456215"/>
        <dbReference type="EC" id="2.10.1.1"/>
    </reaction>
</comment>
<evidence type="ECO:0000256" key="4">
    <source>
        <dbReference type="ARBA" id="ARBA00023150"/>
    </source>
</evidence>
<dbReference type="InterPro" id="IPR036135">
    <property type="entry name" value="MoeA_linker/N_sf"/>
</dbReference>
<dbReference type="EC" id="2.10.1.1" evidence="6"/>
<evidence type="ECO:0000256" key="5">
    <source>
        <dbReference type="ARBA" id="ARBA00047317"/>
    </source>
</evidence>
<evidence type="ECO:0000313" key="9">
    <source>
        <dbReference type="Proteomes" id="UP001499852"/>
    </source>
</evidence>
<evidence type="ECO:0000259" key="7">
    <source>
        <dbReference type="SMART" id="SM00852"/>
    </source>
</evidence>
<dbReference type="InterPro" id="IPR005110">
    <property type="entry name" value="MoeA_linker/N"/>
</dbReference>
<evidence type="ECO:0000256" key="2">
    <source>
        <dbReference type="ARBA" id="ARBA00005046"/>
    </source>
</evidence>
<gene>
    <name evidence="8" type="ORF">GCM10023213_47470</name>
</gene>
<comment type="similarity">
    <text evidence="3 6">Belongs to the MoeA family.</text>
</comment>
<dbReference type="SMART" id="SM00852">
    <property type="entry name" value="MoCF_biosynth"/>
    <property type="match status" value="1"/>
</dbReference>
<dbReference type="Pfam" id="PF03453">
    <property type="entry name" value="MoeA_N"/>
    <property type="match status" value="1"/>
</dbReference>
<organism evidence="8 9">
    <name type="scientific">Prosthecobacter algae</name>
    <dbReference type="NCBI Taxonomy" id="1144682"/>
    <lineage>
        <taxon>Bacteria</taxon>
        <taxon>Pseudomonadati</taxon>
        <taxon>Verrucomicrobiota</taxon>
        <taxon>Verrucomicrobiia</taxon>
        <taxon>Verrucomicrobiales</taxon>
        <taxon>Verrucomicrobiaceae</taxon>
        <taxon>Prosthecobacter</taxon>
    </lineage>
</organism>
<reference evidence="9" key="1">
    <citation type="journal article" date="2019" name="Int. J. Syst. Evol. Microbiol.">
        <title>The Global Catalogue of Microorganisms (GCM) 10K type strain sequencing project: providing services to taxonomists for standard genome sequencing and annotation.</title>
        <authorList>
            <consortium name="The Broad Institute Genomics Platform"/>
            <consortium name="The Broad Institute Genome Sequencing Center for Infectious Disease"/>
            <person name="Wu L."/>
            <person name="Ma J."/>
        </authorList>
    </citation>
    <scope>NUCLEOTIDE SEQUENCE [LARGE SCALE GENOMIC DNA]</scope>
    <source>
        <strain evidence="9">JCM 18053</strain>
    </source>
</reference>
<keyword evidence="9" id="KW-1185">Reference proteome</keyword>
<dbReference type="InterPro" id="IPR001453">
    <property type="entry name" value="MoaB/Mog_dom"/>
</dbReference>
<dbReference type="Gene3D" id="3.90.105.10">
    <property type="entry name" value="Molybdopterin biosynthesis moea protein, domain 2"/>
    <property type="match status" value="1"/>
</dbReference>
<evidence type="ECO:0000256" key="3">
    <source>
        <dbReference type="ARBA" id="ARBA00010763"/>
    </source>
</evidence>
<keyword evidence="6" id="KW-0460">Magnesium</keyword>
<dbReference type="Proteomes" id="UP001499852">
    <property type="component" value="Unassembled WGS sequence"/>
</dbReference>
<dbReference type="Pfam" id="PF03454">
    <property type="entry name" value="MoeA_C"/>
    <property type="match status" value="1"/>
</dbReference>
<proteinExistence type="inferred from homology"/>
<comment type="caution">
    <text evidence="8">The sequence shown here is derived from an EMBL/GenBank/DDBJ whole genome shotgun (WGS) entry which is preliminary data.</text>
</comment>
<dbReference type="PROSITE" id="PS01079">
    <property type="entry name" value="MOCF_BIOSYNTHESIS_2"/>
    <property type="match status" value="1"/>
</dbReference>
<dbReference type="Pfam" id="PF00994">
    <property type="entry name" value="MoCF_biosynth"/>
    <property type="match status" value="1"/>
</dbReference>
<protein>
    <recommendedName>
        <fullName evidence="6">Molybdopterin molybdenumtransferase</fullName>
        <ecNumber evidence="6">2.10.1.1</ecNumber>
    </recommendedName>
</protein>
<comment type="function">
    <text evidence="1 6">Catalyzes the insertion of molybdate into adenylated molybdopterin with the concomitant release of AMP.</text>
</comment>
<accession>A0ABP9PNJ9</accession>
<dbReference type="Gene3D" id="2.170.190.11">
    <property type="entry name" value="Molybdopterin biosynthesis moea protein, domain 3"/>
    <property type="match status" value="1"/>
</dbReference>
<dbReference type="RefSeq" id="WP_345738916.1">
    <property type="nucleotide sequence ID" value="NZ_BAABIA010000014.1"/>
</dbReference>
<sequence>MISETDARERVLAALVPGPVVELPLLKALGHHAAAEVLATVPLPGFDNSMMDGYAVCVENTADLKSAGTTLRVIGEQPAGRDLGLHCGAGQAIRIFTGAPMPSGADAVIMQEDVERQGEAILCREPVEPGENVRRAGADLCVGQILLRRGEVLTPGRLGVLASQGLATVRVHAAPRVAVLSTGDELVPAGQPLAAGQIYNSNGLMLQALLAAQGIAETTAVHCADDLEATIDTLRELLQTHEVVLLSGGVSVGDHDHIKPALQALGITPDLWRVKVKPGKPFLFAQQGGKYIFGLPGNPVSSYITYQLFVRPALLRRMGAAQVEPVKVPAITTTDLHNDGNRPHYLRGVLKEGKFTVQGLQQSHALFALSQANALLRLEPEERVAAGQAVQVLV</sequence>
<dbReference type="PANTHER" id="PTHR10192">
    <property type="entry name" value="MOLYBDOPTERIN BIOSYNTHESIS PROTEIN"/>
    <property type="match status" value="1"/>
</dbReference>
<evidence type="ECO:0000256" key="1">
    <source>
        <dbReference type="ARBA" id="ARBA00002901"/>
    </source>
</evidence>
<name>A0ABP9PNJ9_9BACT</name>
<dbReference type="EMBL" id="BAABIA010000014">
    <property type="protein sequence ID" value="GAA5149576.1"/>
    <property type="molecule type" value="Genomic_DNA"/>
</dbReference>
<dbReference type="SUPFAM" id="SSF53218">
    <property type="entry name" value="Molybdenum cofactor biosynthesis proteins"/>
    <property type="match status" value="1"/>
</dbReference>
<keyword evidence="6" id="KW-0808">Transferase</keyword>
<keyword evidence="6" id="KW-0479">Metal-binding</keyword>
<dbReference type="PANTHER" id="PTHR10192:SF5">
    <property type="entry name" value="GEPHYRIN"/>
    <property type="match status" value="1"/>
</dbReference>